<comment type="caution">
    <text evidence="1">The sequence shown here is derived from an EMBL/GenBank/DDBJ whole genome shotgun (WGS) entry which is preliminary data.</text>
</comment>
<reference evidence="1 2" key="1">
    <citation type="submission" date="2018-09" db="EMBL/GenBank/DDBJ databases">
        <title>Genomic investigation of the strawberry pathogen Phytophthora fragariae indicates pathogenicity is determined by transcriptional variation in three key races.</title>
        <authorList>
            <person name="Adams T.M."/>
            <person name="Armitage A.D."/>
            <person name="Sobczyk M.K."/>
            <person name="Bates H.J."/>
            <person name="Dunwell J.M."/>
            <person name="Nellist C.F."/>
            <person name="Harrison R.J."/>
        </authorList>
    </citation>
    <scope>NUCLEOTIDE SEQUENCE [LARGE SCALE GENOMIC DNA]</scope>
    <source>
        <strain evidence="1 2">SCRP249</strain>
    </source>
</reference>
<gene>
    <name evidence="1" type="ORF">PR001_g27604</name>
</gene>
<protein>
    <submittedName>
        <fullName evidence="1">Uncharacterized protein</fullName>
    </submittedName>
</protein>
<evidence type="ECO:0000313" key="2">
    <source>
        <dbReference type="Proteomes" id="UP000429607"/>
    </source>
</evidence>
<proteinExistence type="predicted"/>
<accession>A0A6A3HK92</accession>
<organism evidence="1 2">
    <name type="scientific">Phytophthora rubi</name>
    <dbReference type="NCBI Taxonomy" id="129364"/>
    <lineage>
        <taxon>Eukaryota</taxon>
        <taxon>Sar</taxon>
        <taxon>Stramenopiles</taxon>
        <taxon>Oomycota</taxon>
        <taxon>Peronosporomycetes</taxon>
        <taxon>Peronosporales</taxon>
        <taxon>Peronosporaceae</taxon>
        <taxon>Phytophthora</taxon>
    </lineage>
</organism>
<name>A0A6A3HK92_9STRA</name>
<dbReference type="Proteomes" id="UP000429607">
    <property type="component" value="Unassembled WGS sequence"/>
</dbReference>
<dbReference type="AlphaFoldDB" id="A0A6A3HK92"/>
<evidence type="ECO:0000313" key="1">
    <source>
        <dbReference type="EMBL" id="KAE8969084.1"/>
    </source>
</evidence>
<sequence length="127" mass="13842">MSRWHNLGATLRQGYITVRIYMKTAWPASVGELATQILTTALRASTAPLRMTAWRLNTVEQGSRYFLFFTGKVTGNTGAAGSGADFIRLDPGADRPRLDWVGHMSYAGQRVTPNLAANLGLLMGLKA</sequence>
<dbReference type="EMBL" id="QXFV01004536">
    <property type="protein sequence ID" value="KAE8969084.1"/>
    <property type="molecule type" value="Genomic_DNA"/>
</dbReference>